<evidence type="ECO:0000256" key="9">
    <source>
        <dbReference type="SAM" id="SignalP"/>
    </source>
</evidence>
<feature type="domain" description="DOMON" evidence="10">
    <location>
        <begin position="32"/>
        <end position="150"/>
    </location>
</feature>
<evidence type="ECO:0000256" key="1">
    <source>
        <dbReference type="ARBA" id="ARBA00004370"/>
    </source>
</evidence>
<dbReference type="OrthoDB" id="19261at2759"/>
<dbReference type="SMART" id="SM00664">
    <property type="entry name" value="DoH"/>
    <property type="match status" value="1"/>
</dbReference>
<evidence type="ECO:0000313" key="12">
    <source>
        <dbReference type="Proteomes" id="UP000635477"/>
    </source>
</evidence>
<feature type="transmembrane region" description="Helical" evidence="8">
    <location>
        <begin position="343"/>
        <end position="363"/>
    </location>
</feature>
<evidence type="ECO:0000256" key="8">
    <source>
        <dbReference type="SAM" id="Phobius"/>
    </source>
</evidence>
<evidence type="ECO:0000256" key="6">
    <source>
        <dbReference type="ARBA" id="ARBA00023136"/>
    </source>
</evidence>
<protein>
    <recommendedName>
        <fullName evidence="10">DOMON domain-containing protein</fullName>
    </recommendedName>
</protein>
<feature type="transmembrane region" description="Helical" evidence="8">
    <location>
        <begin position="369"/>
        <end position="394"/>
    </location>
</feature>
<dbReference type="Proteomes" id="UP000635477">
    <property type="component" value="Unassembled WGS sequence"/>
</dbReference>
<dbReference type="PANTHER" id="PTHR47797">
    <property type="entry name" value="DEHYDROGENASE, PUTATIVE (AFU_ORTHOLOGUE AFUA_8G05805)-RELATED"/>
    <property type="match status" value="1"/>
</dbReference>
<dbReference type="EMBL" id="JABEYC010000189">
    <property type="protein sequence ID" value="KAF4981048.1"/>
    <property type="molecule type" value="Genomic_DNA"/>
</dbReference>
<feature type="transmembrane region" description="Helical" evidence="8">
    <location>
        <begin position="275"/>
        <end position="292"/>
    </location>
</feature>
<dbReference type="InterPro" id="IPR006593">
    <property type="entry name" value="Cyt_b561/ferric_Rdtase_TM"/>
</dbReference>
<keyword evidence="2" id="KW-0813">Transport</keyword>
<keyword evidence="12" id="KW-1185">Reference proteome</keyword>
<keyword evidence="3 8" id="KW-0812">Transmembrane</keyword>
<dbReference type="PROSITE" id="PS50836">
    <property type="entry name" value="DOMON"/>
    <property type="match status" value="1"/>
</dbReference>
<dbReference type="InterPro" id="IPR005018">
    <property type="entry name" value="DOMON_domain"/>
</dbReference>
<organism evidence="11 12">
    <name type="scientific">Fusarium zealandicum</name>
    <dbReference type="NCBI Taxonomy" id="1053134"/>
    <lineage>
        <taxon>Eukaryota</taxon>
        <taxon>Fungi</taxon>
        <taxon>Dikarya</taxon>
        <taxon>Ascomycota</taxon>
        <taxon>Pezizomycotina</taxon>
        <taxon>Sordariomycetes</taxon>
        <taxon>Hypocreomycetidae</taxon>
        <taxon>Hypocreales</taxon>
        <taxon>Nectriaceae</taxon>
        <taxon>Fusarium</taxon>
        <taxon>Fusarium staphyleae species complex</taxon>
    </lineage>
</organism>
<proteinExistence type="predicted"/>
<keyword evidence="6 8" id="KW-0472">Membrane</keyword>
<reference evidence="11" key="2">
    <citation type="submission" date="2020-05" db="EMBL/GenBank/DDBJ databases">
        <authorList>
            <person name="Kim H.-S."/>
            <person name="Proctor R.H."/>
            <person name="Brown D.W."/>
        </authorList>
    </citation>
    <scope>NUCLEOTIDE SEQUENCE</scope>
    <source>
        <strain evidence="11">NRRL 22465</strain>
    </source>
</reference>
<feature type="transmembrane region" description="Helical" evidence="8">
    <location>
        <begin position="304"/>
        <end position="323"/>
    </location>
</feature>
<dbReference type="SMART" id="SM00665">
    <property type="entry name" value="B561"/>
    <property type="match status" value="1"/>
</dbReference>
<evidence type="ECO:0000259" key="10">
    <source>
        <dbReference type="PROSITE" id="PS50836"/>
    </source>
</evidence>
<sequence length="404" mass="44522">MRITSTTTLGVLVSLYAAVTTAQISFSPRDSDDIKFRWGVPKDAVDYGSGDFYFQIDAPDKYAWVGLGIGNMMRNAEIVVMFQDGEGNVTLSTRAGRHHSMPEYTERANVQLIEGSGVRDGRMVANVRYSNSQSLDLAGQNRWIAAWSRGDAFNSTNPFSNIFFHEGKTILEVDFAKARVALDRNPFIGSTHQINQGVISESDDSDKPDKASETDKDDKLDDSAVVELDITKTKQDALLIAHGAIMTSVFVVLYPVGALLMQLLGKWYLHSTSQILAWLLMWVGLALGITYARQVDLLGKQTHTRLGLTVVVLLSVQPFLGYLHHRRYTQNGGRGMLKHIHIWYGRILMVMGIVNGGLGLQLAGQTTGIWAIAYSVVGGVLGASYMGSVIFSTIKNRRKNGVDR</sequence>
<evidence type="ECO:0000256" key="7">
    <source>
        <dbReference type="SAM" id="MobiDB-lite"/>
    </source>
</evidence>
<dbReference type="Gene3D" id="1.20.120.1770">
    <property type="match status" value="1"/>
</dbReference>
<evidence type="ECO:0000256" key="2">
    <source>
        <dbReference type="ARBA" id="ARBA00022448"/>
    </source>
</evidence>
<keyword evidence="9" id="KW-0732">Signal</keyword>
<accession>A0A8H4UQ69</accession>
<evidence type="ECO:0000256" key="3">
    <source>
        <dbReference type="ARBA" id="ARBA00022692"/>
    </source>
</evidence>
<keyword evidence="4" id="KW-0249">Electron transport</keyword>
<reference evidence="11" key="1">
    <citation type="journal article" date="2020" name="BMC Genomics">
        <title>Correction to: Identification and distribution of gene clusters required for synthesis of sphingolipid metabolism inhibitors in diverse species of the filamentous fungus Fusarium.</title>
        <authorList>
            <person name="Kim H.S."/>
            <person name="Lohmar J.M."/>
            <person name="Busman M."/>
            <person name="Brown D.W."/>
            <person name="Naumann T.A."/>
            <person name="Divon H.H."/>
            <person name="Lysoe E."/>
            <person name="Uhlig S."/>
            <person name="Proctor R.H."/>
        </authorList>
    </citation>
    <scope>NUCLEOTIDE SEQUENCE</scope>
    <source>
        <strain evidence="11">NRRL 22465</strain>
    </source>
</reference>
<dbReference type="CDD" id="cd08760">
    <property type="entry name" value="Cyt_b561_FRRS1_like"/>
    <property type="match status" value="1"/>
</dbReference>
<dbReference type="SUPFAM" id="SSF49344">
    <property type="entry name" value="CBD9-like"/>
    <property type="match status" value="1"/>
</dbReference>
<comment type="caution">
    <text evidence="11">The sequence shown here is derived from an EMBL/GenBank/DDBJ whole genome shotgun (WGS) entry which is preliminary data.</text>
</comment>
<feature type="compositionally biased region" description="Basic and acidic residues" evidence="7">
    <location>
        <begin position="205"/>
        <end position="218"/>
    </location>
</feature>
<dbReference type="InterPro" id="IPR015920">
    <property type="entry name" value="Cellobiose_DH-like_cyt"/>
</dbReference>
<dbReference type="Gene3D" id="2.60.40.1210">
    <property type="entry name" value="Cellobiose dehydrogenase, cytochrome domain"/>
    <property type="match status" value="1"/>
</dbReference>
<comment type="subcellular location">
    <subcellularLocation>
        <location evidence="1">Membrane</location>
    </subcellularLocation>
</comment>
<dbReference type="Pfam" id="PF10348">
    <property type="entry name" value="DUF2427"/>
    <property type="match status" value="1"/>
</dbReference>
<feature type="signal peptide" evidence="9">
    <location>
        <begin position="1"/>
        <end position="22"/>
    </location>
</feature>
<evidence type="ECO:0000256" key="4">
    <source>
        <dbReference type="ARBA" id="ARBA00022982"/>
    </source>
</evidence>
<dbReference type="InterPro" id="IPR018825">
    <property type="entry name" value="DUF2427"/>
</dbReference>
<dbReference type="CDD" id="cd09630">
    <property type="entry name" value="CDH_like_cytochrome"/>
    <property type="match status" value="1"/>
</dbReference>
<keyword evidence="5 8" id="KW-1133">Transmembrane helix</keyword>
<feature type="chain" id="PRO_5034835039" description="DOMON domain-containing protein" evidence="9">
    <location>
        <begin position="23"/>
        <end position="404"/>
    </location>
</feature>
<name>A0A8H4UQ69_9HYPO</name>
<evidence type="ECO:0000313" key="11">
    <source>
        <dbReference type="EMBL" id="KAF4981048.1"/>
    </source>
</evidence>
<dbReference type="Pfam" id="PF16010">
    <property type="entry name" value="CDH-cyt"/>
    <property type="match status" value="1"/>
</dbReference>
<dbReference type="PANTHER" id="PTHR47797:SF4">
    <property type="entry name" value="DOMON DOMAIN-CONTAINING PROTEIN"/>
    <property type="match status" value="1"/>
</dbReference>
<feature type="transmembrane region" description="Helical" evidence="8">
    <location>
        <begin position="239"/>
        <end position="263"/>
    </location>
</feature>
<dbReference type="GO" id="GO:0016020">
    <property type="term" value="C:membrane"/>
    <property type="evidence" value="ECO:0007669"/>
    <property type="project" value="UniProtKB-SubCell"/>
</dbReference>
<dbReference type="AlphaFoldDB" id="A0A8H4UQ69"/>
<gene>
    <name evidence="11" type="ORF">FZEAL_3100</name>
</gene>
<feature type="region of interest" description="Disordered" evidence="7">
    <location>
        <begin position="198"/>
        <end position="218"/>
    </location>
</feature>
<evidence type="ECO:0000256" key="5">
    <source>
        <dbReference type="ARBA" id="ARBA00022989"/>
    </source>
</evidence>